<dbReference type="GO" id="GO:0046872">
    <property type="term" value="F:metal ion binding"/>
    <property type="evidence" value="ECO:0007669"/>
    <property type="project" value="UniProtKB-KW"/>
</dbReference>
<keyword evidence="2" id="KW-0813">Transport</keyword>
<dbReference type="SUPFAM" id="SSF54862">
    <property type="entry name" value="4Fe-4S ferredoxins"/>
    <property type="match status" value="1"/>
</dbReference>
<reference evidence="8 10" key="1">
    <citation type="journal article" date="2017" name="Poromechanics V (2013)">
        <title>Genomic Characterization of the Arsenic-Tolerant Actinobacterium, &lt;i&gt;Rhodococcus erythropolis&lt;/i&gt; S43.</title>
        <authorList>
            <person name="Retamal-Morales G."/>
            <person name="Mehnert M."/>
            <person name="Schwabe R."/>
            <person name="Tischler D."/>
            <person name="Schloemann M."/>
            <person name="Levican G.J."/>
        </authorList>
    </citation>
    <scope>NUCLEOTIDE SEQUENCE [LARGE SCALE GENOMIC DNA]</scope>
    <source>
        <strain evidence="8 10">S43</strain>
    </source>
</reference>
<keyword evidence="4" id="KW-0249">Electron transport</keyword>
<dbReference type="AlphaFoldDB" id="A0A0C2WJ50"/>
<evidence type="ECO:0000256" key="3">
    <source>
        <dbReference type="ARBA" id="ARBA00022723"/>
    </source>
</evidence>
<evidence type="ECO:0000313" key="8">
    <source>
        <dbReference type="EMBL" id="KAB2581429.1"/>
    </source>
</evidence>
<keyword evidence="6" id="KW-0411">Iron-sulfur</keyword>
<evidence type="ECO:0000256" key="6">
    <source>
        <dbReference type="ARBA" id="ARBA00023014"/>
    </source>
</evidence>
<proteinExistence type="predicted"/>
<keyword evidence="3" id="KW-0479">Metal-binding</keyword>
<evidence type="ECO:0000256" key="5">
    <source>
        <dbReference type="ARBA" id="ARBA00023004"/>
    </source>
</evidence>
<organism evidence="8 10">
    <name type="scientific">Rhodococcus erythropolis</name>
    <name type="common">Arthrobacter picolinophilus</name>
    <dbReference type="NCBI Taxonomy" id="1833"/>
    <lineage>
        <taxon>Bacteria</taxon>
        <taxon>Bacillati</taxon>
        <taxon>Actinomycetota</taxon>
        <taxon>Actinomycetes</taxon>
        <taxon>Mycobacteriales</taxon>
        <taxon>Nocardiaceae</taxon>
        <taxon>Rhodococcus</taxon>
        <taxon>Rhodococcus erythropolis group</taxon>
    </lineage>
</organism>
<dbReference type="GO" id="GO:0051538">
    <property type="term" value="F:3 iron, 4 sulfur cluster binding"/>
    <property type="evidence" value="ECO:0007669"/>
    <property type="project" value="UniProtKB-KW"/>
</dbReference>
<sequence length="64" mass="6922">MKIIVDRGRCTGIGICESVAEDYFEVADDGSLILHKELVDAGDEKLAREAVRACPAKALTLDET</sequence>
<evidence type="ECO:0000256" key="1">
    <source>
        <dbReference type="ARBA" id="ARBA00001927"/>
    </source>
</evidence>
<dbReference type="PANTHER" id="PTHR36923:SF3">
    <property type="entry name" value="FERREDOXIN"/>
    <property type="match status" value="1"/>
</dbReference>
<dbReference type="Gene3D" id="3.30.70.20">
    <property type="match status" value="1"/>
</dbReference>
<keyword evidence="5" id="KW-0408">Iron</keyword>
<evidence type="ECO:0000313" key="11">
    <source>
        <dbReference type="Proteomes" id="UP000502345"/>
    </source>
</evidence>
<dbReference type="Proteomes" id="UP000325576">
    <property type="component" value="Unassembled WGS sequence"/>
</dbReference>
<dbReference type="EMBL" id="CP050124">
    <property type="protein sequence ID" value="QIP37603.1"/>
    <property type="molecule type" value="Genomic_DNA"/>
</dbReference>
<gene>
    <name evidence="8" type="ORF">BS297_30920</name>
    <name evidence="9" type="ORF">G9444_0359</name>
</gene>
<dbReference type="RefSeq" id="WP_024488251.1">
    <property type="nucleotide sequence ID" value="NZ_BHXB01000001.1"/>
</dbReference>
<evidence type="ECO:0000256" key="7">
    <source>
        <dbReference type="ARBA" id="ARBA00023291"/>
    </source>
</evidence>
<dbReference type="PANTHER" id="PTHR36923">
    <property type="entry name" value="FERREDOXIN"/>
    <property type="match status" value="1"/>
</dbReference>
<evidence type="ECO:0000256" key="4">
    <source>
        <dbReference type="ARBA" id="ARBA00022982"/>
    </source>
</evidence>
<dbReference type="EMBL" id="MRBO01000847">
    <property type="protein sequence ID" value="KAB2581429.1"/>
    <property type="molecule type" value="Genomic_DNA"/>
</dbReference>
<dbReference type="Pfam" id="PF13459">
    <property type="entry name" value="Fer4_15"/>
    <property type="match status" value="1"/>
</dbReference>
<evidence type="ECO:0000256" key="2">
    <source>
        <dbReference type="ARBA" id="ARBA00022448"/>
    </source>
</evidence>
<reference evidence="9 11" key="2">
    <citation type="submission" date="2020-03" db="EMBL/GenBank/DDBJ databases">
        <title>Screen low temperature-resistant strains for efficient degradation of petroleum hydrocarbons under the low temperature.</title>
        <authorList>
            <person name="Wang Y."/>
            <person name="Chen J."/>
        </authorList>
    </citation>
    <scope>NUCLEOTIDE SEQUENCE [LARGE SCALE GENOMIC DNA]</scope>
    <source>
        <strain evidence="9 11">KB1</strain>
    </source>
</reference>
<keyword evidence="7" id="KW-0003">3Fe-4S</keyword>
<evidence type="ECO:0000313" key="10">
    <source>
        <dbReference type="Proteomes" id="UP000325576"/>
    </source>
</evidence>
<dbReference type="KEGG" id="reb:XU06_01685"/>
<comment type="cofactor">
    <cofactor evidence="1">
        <name>[3Fe-4S] cluster</name>
        <dbReference type="ChEBI" id="CHEBI:21137"/>
    </cofactor>
</comment>
<dbReference type="InterPro" id="IPR051269">
    <property type="entry name" value="Fe-S_cluster_ET"/>
</dbReference>
<accession>A0A0C2WJ50</accession>
<dbReference type="Proteomes" id="UP000502345">
    <property type="component" value="Chromosome"/>
</dbReference>
<evidence type="ECO:0000313" key="9">
    <source>
        <dbReference type="EMBL" id="QIP37603.1"/>
    </source>
</evidence>
<protein>
    <submittedName>
        <fullName evidence="8">Ferredoxin</fullName>
    </submittedName>
</protein>
<name>A0A0C2WJ50_RHOER</name>